<keyword evidence="1 4" id="KW-0489">Methyltransferase</keyword>
<keyword evidence="2" id="KW-0808">Transferase</keyword>
<dbReference type="PANTHER" id="PTHR30481:SF2">
    <property type="entry name" value="SITE-SPECIFIC DNA-METHYLTRANSFERASE (ADENINE-SPECIFIC)"/>
    <property type="match status" value="1"/>
</dbReference>
<dbReference type="InterPro" id="IPR029063">
    <property type="entry name" value="SAM-dependent_MTases_sf"/>
</dbReference>
<dbReference type="SUPFAM" id="SSF53335">
    <property type="entry name" value="S-adenosyl-L-methionine-dependent methyltransferases"/>
    <property type="match status" value="1"/>
</dbReference>
<dbReference type="EMBL" id="JACERN010000033">
    <property type="protein sequence ID" value="MBA4709285.1"/>
    <property type="molecule type" value="Genomic_DNA"/>
</dbReference>
<dbReference type="GO" id="GO:0009007">
    <property type="term" value="F:site-specific DNA-methyltransferase (adenine-specific) activity"/>
    <property type="evidence" value="ECO:0007669"/>
    <property type="project" value="UniProtKB-EC"/>
</dbReference>
<gene>
    <name evidence="4" type="ORF">H2Z84_12965</name>
</gene>
<dbReference type="GO" id="GO:0032259">
    <property type="term" value="P:methylation"/>
    <property type="evidence" value="ECO:0007669"/>
    <property type="project" value="UniProtKB-KW"/>
</dbReference>
<comment type="caution">
    <text evidence="4">The sequence shown here is derived from an EMBL/GenBank/DDBJ whole genome shotgun (WGS) entry which is preliminary data.</text>
</comment>
<protein>
    <submittedName>
        <fullName evidence="4">DNA adenine methylase</fullName>
    </submittedName>
</protein>
<dbReference type="Proteomes" id="UP000545606">
    <property type="component" value="Unassembled WGS sequence"/>
</dbReference>
<accession>A0A838YE21</accession>
<evidence type="ECO:0000313" key="5">
    <source>
        <dbReference type="Proteomes" id="UP000545606"/>
    </source>
</evidence>
<dbReference type="Pfam" id="PF02086">
    <property type="entry name" value="MethyltransfD12"/>
    <property type="match status" value="1"/>
</dbReference>
<keyword evidence="3" id="KW-0949">S-adenosyl-L-methionine</keyword>
<dbReference type="InterPro" id="IPR012327">
    <property type="entry name" value="MeTrfase_D12"/>
</dbReference>
<dbReference type="InterPro" id="IPR012263">
    <property type="entry name" value="M_m6A_EcoRV"/>
</dbReference>
<dbReference type="GO" id="GO:0043565">
    <property type="term" value="F:sequence-specific DNA binding"/>
    <property type="evidence" value="ECO:0007669"/>
    <property type="project" value="TreeGrafter"/>
</dbReference>
<dbReference type="Gene3D" id="3.40.50.150">
    <property type="entry name" value="Vaccinia Virus protein VP39"/>
    <property type="match status" value="2"/>
</dbReference>
<dbReference type="GO" id="GO:0009307">
    <property type="term" value="P:DNA restriction-modification system"/>
    <property type="evidence" value="ECO:0007669"/>
    <property type="project" value="InterPro"/>
</dbReference>
<dbReference type="GO" id="GO:0006298">
    <property type="term" value="P:mismatch repair"/>
    <property type="evidence" value="ECO:0007669"/>
    <property type="project" value="TreeGrafter"/>
</dbReference>
<keyword evidence="5" id="KW-1185">Reference proteome</keyword>
<evidence type="ECO:0000313" key="4">
    <source>
        <dbReference type="EMBL" id="MBA4709285.1"/>
    </source>
</evidence>
<organism evidence="4 5">
    <name type="scientific">Aquitalea aquatica</name>
    <dbReference type="NCBI Taxonomy" id="3044273"/>
    <lineage>
        <taxon>Bacteria</taxon>
        <taxon>Pseudomonadati</taxon>
        <taxon>Pseudomonadota</taxon>
        <taxon>Betaproteobacteria</taxon>
        <taxon>Neisseriales</taxon>
        <taxon>Chromobacteriaceae</taxon>
        <taxon>Aquitalea</taxon>
    </lineage>
</organism>
<dbReference type="PANTHER" id="PTHR30481">
    <property type="entry name" value="DNA ADENINE METHYLASE"/>
    <property type="match status" value="1"/>
</dbReference>
<evidence type="ECO:0000256" key="3">
    <source>
        <dbReference type="ARBA" id="ARBA00022691"/>
    </source>
</evidence>
<dbReference type="PIRSF" id="PIRSF000398">
    <property type="entry name" value="M_m6A_EcoRV"/>
    <property type="match status" value="1"/>
</dbReference>
<proteinExistence type="predicted"/>
<evidence type="ECO:0000256" key="1">
    <source>
        <dbReference type="ARBA" id="ARBA00022603"/>
    </source>
</evidence>
<dbReference type="GO" id="GO:1904047">
    <property type="term" value="F:S-adenosyl-L-methionine binding"/>
    <property type="evidence" value="ECO:0007669"/>
    <property type="project" value="TreeGrafter"/>
</dbReference>
<dbReference type="AlphaFoldDB" id="A0A838YE21"/>
<dbReference type="RefSeq" id="WP_181836347.1">
    <property type="nucleotide sequence ID" value="NZ_JACERN010000033.1"/>
</dbReference>
<name>A0A838YE21_9NEIS</name>
<evidence type="ECO:0000256" key="2">
    <source>
        <dbReference type="ARBA" id="ARBA00022679"/>
    </source>
</evidence>
<reference evidence="4 5" key="1">
    <citation type="submission" date="2020-07" db="EMBL/GenBank/DDBJ databases">
        <title>Draft genome sequence of violacein-producing bacteria and related species.</title>
        <authorList>
            <person name="Wilson H.S."/>
            <person name="De Leon M.E."/>
        </authorList>
    </citation>
    <scope>NUCLEOTIDE SEQUENCE [LARGE SCALE GENOMIC DNA]</scope>
    <source>
        <strain evidence="4 5">HSC-21Su07</strain>
    </source>
</reference>
<sequence length="314" mass="35321">MPNPVPVSPLRYPGGKALLADYIADILEAHLLTGCTFYEPYLGGASVSLALLGKGSISSAVWVERDPLVYAFWHSVLFDPDGLCSAIDDLEISIETWQRFQLYRDVTDPSNENCSLLELGIAGLFFNRTNFSGIIGAGPIGGKNQSSKYGIDCRFNKARIIEQIRSVSAYSDLIELHYGDAIDFMRKSTGVISAGFNFVYIDPPYYSQGKKLYRYFYEDQHHVNLANFITGQGYPWLISYDDHTRIKELYAQNKIQPIYLDYNVKASRRATELLISNIEIPPPVYQESQEVQESQESVVNHVVAEMAEVVLAHH</sequence>
<dbReference type="PRINTS" id="PR00505">
    <property type="entry name" value="D12N6MTFRASE"/>
</dbReference>